<dbReference type="PROSITE" id="PS00397">
    <property type="entry name" value="RECOMBINASES_1"/>
    <property type="match status" value="1"/>
</dbReference>
<dbReference type="SUPFAM" id="SSF53041">
    <property type="entry name" value="Resolvase-like"/>
    <property type="match status" value="1"/>
</dbReference>
<dbReference type="PANTHER" id="PTHR30461">
    <property type="entry name" value="DNA-INVERTASE FROM LAMBDOID PROPHAGE"/>
    <property type="match status" value="1"/>
</dbReference>
<proteinExistence type="predicted"/>
<name>A0A926HT15_9FIRM</name>
<sequence length="240" mass="27621">MRKCRNGEKTCYNDIFSATKACKGRESAKVTYGYIRVSTKEQNEVRQLVALSDYGIEKRYLYMDKQSGKDFERPAYKRMMRRMRKGDLLVVKSIDRLGRNYTEIMEQWRIITKEKGSDIRVLDMPLLDTTQAKDLLGTLISDIVLQLLSFAAENERVNIRQRQAEGIAAAKARGVQFGRPRKAIPEAFWGAYCAWREGGQTIRQAAKQCGMPQTTFYIKAKRQQELLTLLILQDTSELDA</sequence>
<dbReference type="PROSITE" id="PS51736">
    <property type="entry name" value="RECOMBINASES_3"/>
    <property type="match status" value="1"/>
</dbReference>
<dbReference type="InterPro" id="IPR006119">
    <property type="entry name" value="Resolv_N"/>
</dbReference>
<feature type="domain" description="Resolvase/invertase-type recombinase catalytic" evidence="6">
    <location>
        <begin position="30"/>
        <end position="174"/>
    </location>
</feature>
<evidence type="ECO:0000256" key="5">
    <source>
        <dbReference type="PROSITE-ProRule" id="PRU10137"/>
    </source>
</evidence>
<evidence type="ECO:0000256" key="4">
    <source>
        <dbReference type="PIRSR" id="PIRSR606118-50"/>
    </source>
</evidence>
<comment type="caution">
    <text evidence="7">The sequence shown here is derived from an EMBL/GenBank/DDBJ whole genome shotgun (WGS) entry which is preliminary data.</text>
</comment>
<dbReference type="GO" id="GO:0000150">
    <property type="term" value="F:DNA strand exchange activity"/>
    <property type="evidence" value="ECO:0007669"/>
    <property type="project" value="InterPro"/>
</dbReference>
<feature type="active site" description="O-(5'-phospho-DNA)-serine intermediate" evidence="4 5">
    <location>
        <position position="38"/>
    </location>
</feature>
<protein>
    <submittedName>
        <fullName evidence="7">Recombinase family protein</fullName>
    </submittedName>
</protein>
<dbReference type="Proteomes" id="UP000651482">
    <property type="component" value="Unassembled WGS sequence"/>
</dbReference>
<evidence type="ECO:0000313" key="8">
    <source>
        <dbReference type="Proteomes" id="UP000651482"/>
    </source>
</evidence>
<keyword evidence="2" id="KW-0238">DNA-binding</keyword>
<dbReference type="GO" id="GO:0015074">
    <property type="term" value="P:DNA integration"/>
    <property type="evidence" value="ECO:0007669"/>
    <property type="project" value="UniProtKB-KW"/>
</dbReference>
<dbReference type="Gene3D" id="3.40.50.1390">
    <property type="entry name" value="Resolvase, N-terminal catalytic domain"/>
    <property type="match status" value="1"/>
</dbReference>
<dbReference type="CDD" id="cd03768">
    <property type="entry name" value="SR_ResInv"/>
    <property type="match status" value="1"/>
</dbReference>
<dbReference type="SMART" id="SM00857">
    <property type="entry name" value="Resolvase"/>
    <property type="match status" value="1"/>
</dbReference>
<dbReference type="GO" id="GO:0003677">
    <property type="term" value="F:DNA binding"/>
    <property type="evidence" value="ECO:0007669"/>
    <property type="project" value="UniProtKB-KW"/>
</dbReference>
<evidence type="ECO:0000256" key="3">
    <source>
        <dbReference type="ARBA" id="ARBA00023172"/>
    </source>
</evidence>
<gene>
    <name evidence="7" type="ORF">IAG03_10500</name>
</gene>
<evidence type="ECO:0000256" key="2">
    <source>
        <dbReference type="ARBA" id="ARBA00023125"/>
    </source>
</evidence>
<keyword evidence="8" id="KW-1185">Reference proteome</keyword>
<dbReference type="AlphaFoldDB" id="A0A926HT15"/>
<reference evidence="7" key="1">
    <citation type="submission" date="2020-08" db="EMBL/GenBank/DDBJ databases">
        <title>Genome public.</title>
        <authorList>
            <person name="Liu C."/>
            <person name="Sun Q."/>
        </authorList>
    </citation>
    <scope>NUCLEOTIDE SEQUENCE</scope>
    <source>
        <strain evidence="7">NSJ-40</strain>
    </source>
</reference>
<accession>A0A926HT15</accession>
<keyword evidence="3" id="KW-0233">DNA recombination</keyword>
<evidence type="ECO:0000256" key="1">
    <source>
        <dbReference type="ARBA" id="ARBA00022908"/>
    </source>
</evidence>
<dbReference type="PROSITE" id="PS00398">
    <property type="entry name" value="RECOMBINASES_2"/>
    <property type="match status" value="1"/>
</dbReference>
<keyword evidence="1" id="KW-0229">DNA integration</keyword>
<dbReference type="PANTHER" id="PTHR30461:SF2">
    <property type="entry name" value="SERINE RECOMBINASE PINE-RELATED"/>
    <property type="match status" value="1"/>
</dbReference>
<evidence type="ECO:0000313" key="7">
    <source>
        <dbReference type="EMBL" id="MBC8534410.1"/>
    </source>
</evidence>
<dbReference type="InterPro" id="IPR036162">
    <property type="entry name" value="Resolvase-like_N_sf"/>
</dbReference>
<dbReference type="EMBL" id="JACRSN010000016">
    <property type="protein sequence ID" value="MBC8534410.1"/>
    <property type="molecule type" value="Genomic_DNA"/>
</dbReference>
<organism evidence="7 8">
    <name type="scientific">Yeguia hominis</name>
    <dbReference type="NCBI Taxonomy" id="2763662"/>
    <lineage>
        <taxon>Bacteria</taxon>
        <taxon>Bacillati</taxon>
        <taxon>Bacillota</taxon>
        <taxon>Clostridia</taxon>
        <taxon>Eubacteriales</taxon>
        <taxon>Yeguiaceae</taxon>
        <taxon>Yeguia</taxon>
    </lineage>
</organism>
<dbReference type="RefSeq" id="WP_249319991.1">
    <property type="nucleotide sequence ID" value="NZ_JACRSN010000016.1"/>
</dbReference>
<dbReference type="InterPro" id="IPR050639">
    <property type="entry name" value="SSR_resolvase"/>
</dbReference>
<evidence type="ECO:0000259" key="6">
    <source>
        <dbReference type="PROSITE" id="PS51736"/>
    </source>
</evidence>
<dbReference type="InterPro" id="IPR006118">
    <property type="entry name" value="Recombinase_CS"/>
</dbReference>
<dbReference type="Pfam" id="PF00239">
    <property type="entry name" value="Resolvase"/>
    <property type="match status" value="1"/>
</dbReference>